<dbReference type="AlphaFoldDB" id="A0A848QJ37"/>
<protein>
    <recommendedName>
        <fullName evidence="9">Sec-independent protein translocase protein TatB</fullName>
    </recommendedName>
</protein>
<dbReference type="Pfam" id="PF02416">
    <property type="entry name" value="TatA_B_E"/>
    <property type="match status" value="1"/>
</dbReference>
<dbReference type="InterPro" id="IPR003369">
    <property type="entry name" value="TatA/B/E"/>
</dbReference>
<evidence type="ECO:0000256" key="1">
    <source>
        <dbReference type="ARBA" id="ARBA00004167"/>
    </source>
</evidence>
<comment type="subunit">
    <text evidence="9">The Tat system comprises two distinct complexes: a TatABC complex, containing multiple copies of TatA, TatB and TatC subunits, and a separate TatA complex, containing only TatA subunits. Substrates initially bind to the TatABC complex, which probably triggers association of the separate TatA complex to form the active translocon.</text>
</comment>
<comment type="caution">
    <text evidence="12">The sequence shown here is derived from an EMBL/GenBank/DDBJ whole genome shotgun (WGS) entry which is preliminary data.</text>
</comment>
<comment type="function">
    <text evidence="9">Part of the twin-arginine translocation (Tat) system that transports large folded proteins containing a characteristic twin-arginine motif in their signal peptide across membranes. Together with TatC, TatB is part of a receptor directly interacting with Tat signal peptides. TatB may form an oligomeric binding site that transiently accommodates folded Tat precursor proteins before their translocation.</text>
</comment>
<accession>A0A848QJ37</accession>
<dbReference type="Proteomes" id="UP000561181">
    <property type="component" value="Unassembled WGS sequence"/>
</dbReference>
<reference evidence="12 13" key="1">
    <citation type="submission" date="2020-04" db="EMBL/GenBank/DDBJ databases">
        <authorList>
            <person name="Liu A."/>
        </authorList>
    </citation>
    <scope>NUCLEOTIDE SEQUENCE [LARGE SCALE GENOMIC DNA]</scope>
    <source>
        <strain evidence="12 13">RZ02</strain>
    </source>
</reference>
<evidence type="ECO:0000256" key="3">
    <source>
        <dbReference type="ARBA" id="ARBA00022475"/>
    </source>
</evidence>
<keyword evidence="7 9" id="KW-0811">Translocation</keyword>
<evidence type="ECO:0000256" key="6">
    <source>
        <dbReference type="ARBA" id="ARBA00022989"/>
    </source>
</evidence>
<keyword evidence="8 9" id="KW-0472">Membrane</keyword>
<dbReference type="GO" id="GO:0033281">
    <property type="term" value="C:TAT protein transport complex"/>
    <property type="evidence" value="ECO:0007669"/>
    <property type="project" value="UniProtKB-UniRule"/>
</dbReference>
<dbReference type="PANTHER" id="PTHR33162">
    <property type="entry name" value="SEC-INDEPENDENT PROTEIN TRANSLOCASE PROTEIN TATA, CHLOROPLASTIC"/>
    <property type="match status" value="1"/>
</dbReference>
<keyword evidence="6 9" id="KW-1133">Transmembrane helix</keyword>
<dbReference type="GO" id="GO:0043953">
    <property type="term" value="P:protein transport by the Tat complex"/>
    <property type="evidence" value="ECO:0007669"/>
    <property type="project" value="UniProtKB-UniRule"/>
</dbReference>
<keyword evidence="3 9" id="KW-1003">Cell membrane</keyword>
<feature type="compositionally biased region" description="Basic residues" evidence="10">
    <location>
        <begin position="121"/>
        <end position="135"/>
    </location>
</feature>
<evidence type="ECO:0000256" key="10">
    <source>
        <dbReference type="SAM" id="MobiDB-lite"/>
    </source>
</evidence>
<proteinExistence type="inferred from homology"/>
<evidence type="ECO:0000256" key="2">
    <source>
        <dbReference type="ARBA" id="ARBA00022448"/>
    </source>
</evidence>
<evidence type="ECO:0000256" key="4">
    <source>
        <dbReference type="ARBA" id="ARBA00022692"/>
    </source>
</evidence>
<evidence type="ECO:0000313" key="13">
    <source>
        <dbReference type="Proteomes" id="UP000561181"/>
    </source>
</evidence>
<dbReference type="NCBIfam" id="TIGR01410">
    <property type="entry name" value="tatB"/>
    <property type="match status" value="1"/>
</dbReference>
<evidence type="ECO:0000256" key="7">
    <source>
        <dbReference type="ARBA" id="ARBA00023010"/>
    </source>
</evidence>
<dbReference type="PANTHER" id="PTHR33162:SF1">
    <property type="entry name" value="SEC-INDEPENDENT PROTEIN TRANSLOCASE PROTEIN TATA, CHLOROPLASTIC"/>
    <property type="match status" value="1"/>
</dbReference>
<feature type="region of interest" description="Disordered" evidence="10">
    <location>
        <begin position="69"/>
        <end position="153"/>
    </location>
</feature>
<sequence>MFDIGALELLVLVVVAIIVIGPKDMPAALRVVGRWVGKLRRASAQFRTGFDNIVREAEMEDMEKKWKEQNAKIMAETPHSEMEPLPADAESAVPSKEQSDTGPSQAAAAKPKPSATLTKKSAAKSVKKPSAKVKPAKPQASEPMLPLDKTDSE</sequence>
<organism evidence="12 13">
    <name type="scientific">Pontixanthobacter rizhaonensis</name>
    <dbReference type="NCBI Taxonomy" id="2730337"/>
    <lineage>
        <taxon>Bacteria</taxon>
        <taxon>Pseudomonadati</taxon>
        <taxon>Pseudomonadota</taxon>
        <taxon>Alphaproteobacteria</taxon>
        <taxon>Sphingomonadales</taxon>
        <taxon>Erythrobacteraceae</taxon>
        <taxon>Pontixanthobacter</taxon>
    </lineage>
</organism>
<dbReference type="RefSeq" id="WP_170009705.1">
    <property type="nucleotide sequence ID" value="NZ_JABCRE010000002.1"/>
</dbReference>
<dbReference type="HAMAP" id="MF_00237">
    <property type="entry name" value="TatB"/>
    <property type="match status" value="1"/>
</dbReference>
<name>A0A848QJ37_9SPHN</name>
<dbReference type="Gene3D" id="1.20.5.3310">
    <property type="match status" value="1"/>
</dbReference>
<keyword evidence="4 9" id="KW-0812">Transmembrane</keyword>
<dbReference type="PRINTS" id="PR01506">
    <property type="entry name" value="TATBPROTEIN"/>
</dbReference>
<evidence type="ECO:0000256" key="11">
    <source>
        <dbReference type="SAM" id="Phobius"/>
    </source>
</evidence>
<evidence type="ECO:0000256" key="8">
    <source>
        <dbReference type="ARBA" id="ARBA00023136"/>
    </source>
</evidence>
<gene>
    <name evidence="9 12" type="primary">tatB</name>
    <name evidence="12" type="ORF">HKD42_01685</name>
</gene>
<evidence type="ECO:0000256" key="9">
    <source>
        <dbReference type="HAMAP-Rule" id="MF_00237"/>
    </source>
</evidence>
<dbReference type="InterPro" id="IPR018448">
    <property type="entry name" value="TatB"/>
</dbReference>
<comment type="similarity">
    <text evidence="9">Belongs to the TatB family.</text>
</comment>
<keyword evidence="13" id="KW-1185">Reference proteome</keyword>
<feature type="transmembrane region" description="Helical" evidence="11">
    <location>
        <begin position="6"/>
        <end position="22"/>
    </location>
</feature>
<keyword evidence="2 9" id="KW-0813">Transport</keyword>
<keyword evidence="5 9" id="KW-0653">Protein transport</keyword>
<comment type="subcellular location">
    <subcellularLocation>
        <location evidence="9">Cell membrane</location>
        <topology evidence="9">Single-pass membrane protein</topology>
    </subcellularLocation>
    <subcellularLocation>
        <location evidence="1">Membrane</location>
        <topology evidence="1">Single-pass membrane protein</topology>
    </subcellularLocation>
</comment>
<feature type="compositionally biased region" description="Low complexity" evidence="10">
    <location>
        <begin position="106"/>
        <end position="120"/>
    </location>
</feature>
<evidence type="ECO:0000313" key="12">
    <source>
        <dbReference type="EMBL" id="NMW30769.1"/>
    </source>
</evidence>
<dbReference type="EMBL" id="JABCRE010000002">
    <property type="protein sequence ID" value="NMW30769.1"/>
    <property type="molecule type" value="Genomic_DNA"/>
</dbReference>
<evidence type="ECO:0000256" key="5">
    <source>
        <dbReference type="ARBA" id="ARBA00022927"/>
    </source>
</evidence>
<dbReference type="GO" id="GO:0008320">
    <property type="term" value="F:protein transmembrane transporter activity"/>
    <property type="evidence" value="ECO:0007669"/>
    <property type="project" value="UniProtKB-UniRule"/>
</dbReference>